<sequence>MAYQAGLTQVLRPDWEESYSQGYSMPSAPTTSGPSKPPTATVLESSEVAHTASKEAQVEPEVVQVSAFLEGTVLPPYSLPKKPRQVYRNQTEPLMKLRPSCLVFDAQKWQANTQLLAPPFDRVLRKLPPDVRPASGQVPPGPLSHPSEPVWCRLQHRLEVILRKQGRRAERRRKRRLRQRIYHGKAPKHQGLGRDLREYLDRAYAQEDTPGEANGEFLGKVQERYLRERAREEEYTKAHGRESVLRKVVRPIYVPPPGASMVIPDMDFA</sequence>
<proteinExistence type="predicted"/>
<dbReference type="Proteomes" id="UP001642464">
    <property type="component" value="Unassembled WGS sequence"/>
</dbReference>
<protein>
    <submittedName>
        <fullName evidence="2">Uncharacterized protein</fullName>
    </submittedName>
</protein>
<evidence type="ECO:0000313" key="3">
    <source>
        <dbReference type="Proteomes" id="UP001642464"/>
    </source>
</evidence>
<feature type="compositionally biased region" description="Polar residues" evidence="1">
    <location>
        <begin position="18"/>
        <end position="34"/>
    </location>
</feature>
<comment type="caution">
    <text evidence="2">The sequence shown here is derived from an EMBL/GenBank/DDBJ whole genome shotgun (WGS) entry which is preliminary data.</text>
</comment>
<gene>
    <name evidence="2" type="ORF">SCF082_LOCUS24513</name>
</gene>
<evidence type="ECO:0000256" key="1">
    <source>
        <dbReference type="SAM" id="MobiDB-lite"/>
    </source>
</evidence>
<name>A0ABP0LTT6_9DINO</name>
<evidence type="ECO:0000313" key="2">
    <source>
        <dbReference type="EMBL" id="CAK9042644.1"/>
    </source>
</evidence>
<accession>A0ABP0LTT6</accession>
<feature type="region of interest" description="Disordered" evidence="1">
    <location>
        <begin position="18"/>
        <end position="41"/>
    </location>
</feature>
<organism evidence="2 3">
    <name type="scientific">Durusdinium trenchii</name>
    <dbReference type="NCBI Taxonomy" id="1381693"/>
    <lineage>
        <taxon>Eukaryota</taxon>
        <taxon>Sar</taxon>
        <taxon>Alveolata</taxon>
        <taxon>Dinophyceae</taxon>
        <taxon>Suessiales</taxon>
        <taxon>Symbiodiniaceae</taxon>
        <taxon>Durusdinium</taxon>
    </lineage>
</organism>
<reference evidence="2 3" key="1">
    <citation type="submission" date="2024-02" db="EMBL/GenBank/DDBJ databases">
        <authorList>
            <person name="Chen Y."/>
            <person name="Shah S."/>
            <person name="Dougan E. K."/>
            <person name="Thang M."/>
            <person name="Chan C."/>
        </authorList>
    </citation>
    <scope>NUCLEOTIDE SEQUENCE [LARGE SCALE GENOMIC DNA]</scope>
</reference>
<dbReference type="EMBL" id="CAXAMM010018069">
    <property type="protein sequence ID" value="CAK9042644.1"/>
    <property type="molecule type" value="Genomic_DNA"/>
</dbReference>
<keyword evidence="3" id="KW-1185">Reference proteome</keyword>